<feature type="compositionally biased region" description="Polar residues" evidence="2">
    <location>
        <begin position="577"/>
        <end position="589"/>
    </location>
</feature>
<dbReference type="OrthoDB" id="9801510at2"/>
<evidence type="ECO:0000256" key="1">
    <source>
        <dbReference type="ARBA" id="ARBA00008725"/>
    </source>
</evidence>
<feature type="transmembrane region" description="Helical" evidence="3">
    <location>
        <begin position="610"/>
        <end position="633"/>
    </location>
</feature>
<dbReference type="Gene3D" id="3.40.190.10">
    <property type="entry name" value="Periplasmic binding protein-like II"/>
    <property type="match status" value="2"/>
</dbReference>
<gene>
    <name evidence="6" type="ORF">Amac_002750</name>
</gene>
<feature type="compositionally biased region" description="Low complexity" evidence="2">
    <location>
        <begin position="548"/>
        <end position="564"/>
    </location>
</feature>
<dbReference type="Proteomes" id="UP000331127">
    <property type="component" value="Unassembled WGS sequence"/>
</dbReference>
<feature type="compositionally biased region" description="Gly residues" evidence="2">
    <location>
        <begin position="520"/>
        <end position="547"/>
    </location>
</feature>
<evidence type="ECO:0000256" key="2">
    <source>
        <dbReference type="SAM" id="MobiDB-lite"/>
    </source>
</evidence>
<name>A0A5M3WEK5_9ACTN</name>
<dbReference type="InterPro" id="IPR024370">
    <property type="entry name" value="PBP_domain"/>
</dbReference>
<dbReference type="PANTHER" id="PTHR42996:SF1">
    <property type="entry name" value="PHOSPHATE-BINDING PROTEIN PSTS"/>
    <property type="match status" value="1"/>
</dbReference>
<dbReference type="InterPro" id="IPR050962">
    <property type="entry name" value="Phosphate-bind_PstS"/>
</dbReference>
<dbReference type="EMBL" id="BLAE01000003">
    <property type="protein sequence ID" value="GES06680.1"/>
    <property type="molecule type" value="Genomic_DNA"/>
</dbReference>
<feature type="region of interest" description="Disordered" evidence="2">
    <location>
        <begin position="422"/>
        <end position="589"/>
    </location>
</feature>
<comment type="caution">
    <text evidence="6">The sequence shown here is derived from an EMBL/GenBank/DDBJ whole genome shotgun (WGS) entry which is preliminary data.</text>
</comment>
<keyword evidence="3" id="KW-0472">Membrane</keyword>
<keyword evidence="7" id="KW-1185">Reference proteome</keyword>
<accession>A0A5M3WEK5</accession>
<dbReference type="AlphaFoldDB" id="A0A5M3WEK5"/>
<comment type="similarity">
    <text evidence="1">Belongs to the PstS family.</text>
</comment>
<feature type="domain" description="PBP" evidence="5">
    <location>
        <begin position="20"/>
        <end position="352"/>
    </location>
</feature>
<feature type="chain" id="PRO_5024421138" description="PBP domain-containing protein" evidence="4">
    <location>
        <begin position="25"/>
        <end position="641"/>
    </location>
</feature>
<feature type="signal peptide" evidence="4">
    <location>
        <begin position="1"/>
        <end position="24"/>
    </location>
</feature>
<dbReference type="SUPFAM" id="SSF53850">
    <property type="entry name" value="Periplasmic binding protein-like II"/>
    <property type="match status" value="1"/>
</dbReference>
<evidence type="ECO:0000256" key="4">
    <source>
        <dbReference type="SAM" id="SignalP"/>
    </source>
</evidence>
<sequence length="641" mass="65891">MSRVAISLLMVLVFLGTGPSPASGADLPTVNGAGSTFAYLAIQQWTVDVRRQGLSINYQQVGSTAGRDRFSKRENADFASSDVSYRFPDNLGTEALPNFPYTYMPLVGGGTAVMYSIKDNAGQPITGLRLSGPLLVKIFTSAYYTQYRGEPEMFWDDNDIKAENPDIQARLPHAPIYPVVRKGGSGTTSVFTEYLSKQAGDRWKGYMEGGCTKPEGCTGLPPAAPSEDCKGATCGATDEWPDGRGSGVEYKSGSDTVAIAVQQGPAGKGAIGYAEYAYAIQAGLSVVKLKNASGNYAEPTACSQAIALTAARRKPDGTYDLTDVYAHTHPNAYPISSYNYIIVPTDGYDAAKGEVISKFTLHAITEGQKNVDAIGYSQLPQELIEQGLTALNSVPGHPTLPTSGAQWGAYYKSLSLPDGKKCAEEGEKAVEENPPNSNNNNNDNQNNNNNNNQNNNSNNNSNNNNNNNNNSNSPSPSASPSPGASNPSGGGGGSSASPSNSPKSGGKSNPTGGSSKSATGGPGSGTPGAGDGGGDGETGGPGSGTPTGGDMSTTTGTSDGTTPGVSPDGQVLPLADSSGTSGGNASINPQLAGGAATEVKKVAEAASTPWTLLAMVLALIAVVFGPAVAGMAARLRRSRQH</sequence>
<evidence type="ECO:0000313" key="6">
    <source>
        <dbReference type="EMBL" id="GES06680.1"/>
    </source>
</evidence>
<dbReference type="RefSeq" id="WP_155352397.1">
    <property type="nucleotide sequence ID" value="NZ_BAAAHL010000022.1"/>
</dbReference>
<keyword evidence="3" id="KW-0812">Transmembrane</keyword>
<protein>
    <recommendedName>
        <fullName evidence="5">PBP domain-containing protein</fullName>
    </recommendedName>
</protein>
<evidence type="ECO:0000256" key="3">
    <source>
        <dbReference type="SAM" id="Phobius"/>
    </source>
</evidence>
<evidence type="ECO:0000259" key="5">
    <source>
        <dbReference type="Pfam" id="PF12849"/>
    </source>
</evidence>
<dbReference type="Pfam" id="PF12849">
    <property type="entry name" value="PBP_like_2"/>
    <property type="match status" value="1"/>
</dbReference>
<evidence type="ECO:0000313" key="7">
    <source>
        <dbReference type="Proteomes" id="UP000331127"/>
    </source>
</evidence>
<feature type="compositionally biased region" description="Low complexity" evidence="2">
    <location>
        <begin position="495"/>
        <end position="519"/>
    </location>
</feature>
<feature type="compositionally biased region" description="Low complexity" evidence="2">
    <location>
        <begin position="433"/>
        <end position="487"/>
    </location>
</feature>
<reference evidence="6 7" key="1">
    <citation type="submission" date="2019-10" db="EMBL/GenBank/DDBJ databases">
        <title>Whole genome shotgun sequence of Acrocarpospora macrocephala NBRC 16266.</title>
        <authorList>
            <person name="Ichikawa N."/>
            <person name="Kimura A."/>
            <person name="Kitahashi Y."/>
            <person name="Komaki H."/>
            <person name="Oguchi A."/>
        </authorList>
    </citation>
    <scope>NUCLEOTIDE SEQUENCE [LARGE SCALE GENOMIC DNA]</scope>
    <source>
        <strain evidence="6 7">NBRC 16266</strain>
    </source>
</reference>
<keyword evidence="4" id="KW-0732">Signal</keyword>
<dbReference type="PANTHER" id="PTHR42996">
    <property type="entry name" value="PHOSPHATE-BINDING PROTEIN PSTS"/>
    <property type="match status" value="1"/>
</dbReference>
<organism evidence="6 7">
    <name type="scientific">Acrocarpospora macrocephala</name>
    <dbReference type="NCBI Taxonomy" id="150177"/>
    <lineage>
        <taxon>Bacteria</taxon>
        <taxon>Bacillati</taxon>
        <taxon>Actinomycetota</taxon>
        <taxon>Actinomycetes</taxon>
        <taxon>Streptosporangiales</taxon>
        <taxon>Streptosporangiaceae</taxon>
        <taxon>Acrocarpospora</taxon>
    </lineage>
</organism>
<proteinExistence type="inferred from homology"/>
<keyword evidence="3" id="KW-1133">Transmembrane helix</keyword>
<feature type="compositionally biased region" description="Basic and acidic residues" evidence="2">
    <location>
        <begin position="422"/>
        <end position="431"/>
    </location>
</feature>
<dbReference type="CDD" id="cd13565">
    <property type="entry name" value="PBP2_PstS"/>
    <property type="match status" value="1"/>
</dbReference>